<dbReference type="RefSeq" id="WP_066230470.1">
    <property type="nucleotide sequence ID" value="NZ_JALKTV010000076.1"/>
</dbReference>
<evidence type="ECO:0000313" key="3">
    <source>
        <dbReference type="EMBL" id="KYD07997.1"/>
    </source>
</evidence>
<dbReference type="OrthoDB" id="9766545at2"/>
<evidence type="ECO:0000313" key="4">
    <source>
        <dbReference type="Proteomes" id="UP000075666"/>
    </source>
</evidence>
<dbReference type="SUPFAM" id="SSF56349">
    <property type="entry name" value="DNA breaking-rejoining enzymes"/>
    <property type="match status" value="1"/>
</dbReference>
<dbReference type="Proteomes" id="UP000075666">
    <property type="component" value="Unassembled WGS sequence"/>
</dbReference>
<accession>A0A150L6P8</accession>
<protein>
    <recommendedName>
        <fullName evidence="2">Tyr recombinase domain-containing protein</fullName>
    </recommendedName>
</protein>
<keyword evidence="4" id="KW-1185">Reference proteome</keyword>
<dbReference type="STRING" id="46224.B4102_2913"/>
<dbReference type="EMBL" id="LQYN01000037">
    <property type="protein sequence ID" value="KYD07997.1"/>
    <property type="molecule type" value="Genomic_DNA"/>
</dbReference>
<dbReference type="Gene3D" id="1.10.443.10">
    <property type="entry name" value="Intergrase catalytic core"/>
    <property type="match status" value="1"/>
</dbReference>
<comment type="caution">
    <text evidence="3">The sequence shown here is derived from an EMBL/GenBank/DDBJ whole genome shotgun (WGS) entry which is preliminary data.</text>
</comment>
<dbReference type="InterPro" id="IPR002104">
    <property type="entry name" value="Integrase_catalytic"/>
</dbReference>
<reference evidence="3 4" key="1">
    <citation type="submission" date="2016-01" db="EMBL/GenBank/DDBJ databases">
        <title>Genome Sequences of Twelve Sporeforming Bacillus Species Isolated from Foods.</title>
        <authorList>
            <person name="Berendsen E.M."/>
            <person name="Wells-Bennik M.H."/>
            <person name="Krawcyk A.O."/>
            <person name="De Jong A."/>
            <person name="Holsappel S."/>
            <person name="Eijlander R.T."/>
            <person name="Kuipers O.P."/>
        </authorList>
    </citation>
    <scope>NUCLEOTIDE SEQUENCE [LARGE SCALE GENOMIC DNA]</scope>
    <source>
        <strain evidence="3 4">B4102</strain>
    </source>
</reference>
<sequence>MKDREKDFVFDGPFKEYCPMYVEYKRNLGYKFGESSFYSLRYMDDFFKKYDMPTLILNKEMVEDYVSRRGTESPKTQHMRMSLIRQFSIFMNSIGFSFYVHPKELIPISNTFTPYIFTREEITRILKVVDNLEYTPWSKRYHMIYPMLFRMLYGCGLRINEALSLKKRDVDLDNGVLTVTKAKNNSSRLVPMSSSLTHYCREYASKMGFDMYGEGYFYPSRDNGKYNNTPVYVKFKHFMKTAGIFTDSEVGPRVHDIRHTFAVHSLEKMVKDGQDIYCALPILCAYLGHRDIESTEKYLRLTEEAYGLIIDSIAPLYDGVFPEVETDA</sequence>
<dbReference type="GO" id="GO:0003677">
    <property type="term" value="F:DNA binding"/>
    <property type="evidence" value="ECO:0007669"/>
    <property type="project" value="InterPro"/>
</dbReference>
<keyword evidence="1" id="KW-0233">DNA recombination</keyword>
<evidence type="ECO:0000259" key="2">
    <source>
        <dbReference type="PROSITE" id="PS51898"/>
    </source>
</evidence>
<feature type="domain" description="Tyr recombinase" evidence="2">
    <location>
        <begin position="112"/>
        <end position="311"/>
    </location>
</feature>
<organism evidence="3 4">
    <name type="scientific">Heyndrickxia sporothermodurans</name>
    <dbReference type="NCBI Taxonomy" id="46224"/>
    <lineage>
        <taxon>Bacteria</taxon>
        <taxon>Bacillati</taxon>
        <taxon>Bacillota</taxon>
        <taxon>Bacilli</taxon>
        <taxon>Bacillales</taxon>
        <taxon>Bacillaceae</taxon>
        <taxon>Heyndrickxia</taxon>
    </lineage>
</organism>
<evidence type="ECO:0000256" key="1">
    <source>
        <dbReference type="ARBA" id="ARBA00023172"/>
    </source>
</evidence>
<dbReference type="PANTHER" id="PTHR30349">
    <property type="entry name" value="PHAGE INTEGRASE-RELATED"/>
    <property type="match status" value="1"/>
</dbReference>
<dbReference type="Pfam" id="PF00589">
    <property type="entry name" value="Phage_integrase"/>
    <property type="match status" value="1"/>
</dbReference>
<name>A0A150L6P8_9BACI</name>
<dbReference type="InterPro" id="IPR011010">
    <property type="entry name" value="DNA_brk_join_enz"/>
</dbReference>
<dbReference type="InterPro" id="IPR013762">
    <property type="entry name" value="Integrase-like_cat_sf"/>
</dbReference>
<dbReference type="GO" id="GO:0015074">
    <property type="term" value="P:DNA integration"/>
    <property type="evidence" value="ECO:0007669"/>
    <property type="project" value="InterPro"/>
</dbReference>
<dbReference type="PROSITE" id="PS51898">
    <property type="entry name" value="TYR_RECOMBINASE"/>
    <property type="match status" value="1"/>
</dbReference>
<dbReference type="AlphaFoldDB" id="A0A150L6P8"/>
<gene>
    <name evidence="3" type="ORF">B4102_2913</name>
</gene>
<proteinExistence type="predicted"/>
<dbReference type="PATRIC" id="fig|46224.3.peg.2616"/>
<dbReference type="InterPro" id="IPR050090">
    <property type="entry name" value="Tyrosine_recombinase_XerCD"/>
</dbReference>
<dbReference type="GO" id="GO:0006310">
    <property type="term" value="P:DNA recombination"/>
    <property type="evidence" value="ECO:0007669"/>
    <property type="project" value="UniProtKB-KW"/>
</dbReference>